<keyword evidence="7" id="KW-1185">Reference proteome</keyword>
<evidence type="ECO:0000256" key="3">
    <source>
        <dbReference type="ARBA" id="ARBA00022801"/>
    </source>
</evidence>
<dbReference type="InterPro" id="IPR051453">
    <property type="entry name" value="MBL_Glyoxalase_II"/>
</dbReference>
<dbReference type="PANTHER" id="PTHR46233">
    <property type="entry name" value="HYDROXYACYLGLUTATHIONE HYDROLASE GLOC"/>
    <property type="match status" value="1"/>
</dbReference>
<dbReference type="Gene3D" id="3.60.15.10">
    <property type="entry name" value="Ribonuclease Z/Hydroxyacylglutathione hydrolase-like"/>
    <property type="match status" value="1"/>
</dbReference>
<dbReference type="GO" id="GO:0008270">
    <property type="term" value="F:zinc ion binding"/>
    <property type="evidence" value="ECO:0007669"/>
    <property type="project" value="InterPro"/>
</dbReference>
<evidence type="ECO:0000256" key="2">
    <source>
        <dbReference type="ARBA" id="ARBA00022723"/>
    </source>
</evidence>
<accession>A0A212R4F9</accession>
<evidence type="ECO:0000313" key="7">
    <source>
        <dbReference type="Proteomes" id="UP000198418"/>
    </source>
</evidence>
<keyword evidence="4" id="KW-0862">Zinc</keyword>
<dbReference type="InterPro" id="IPR001279">
    <property type="entry name" value="Metallo-B-lactamas"/>
</dbReference>
<dbReference type="EMBL" id="FYDG01000002">
    <property type="protein sequence ID" value="SNB66715.1"/>
    <property type="molecule type" value="Genomic_DNA"/>
</dbReference>
<keyword evidence="2" id="KW-0479">Metal-binding</keyword>
<dbReference type="GO" id="GO:0017001">
    <property type="term" value="P:antibiotic catabolic process"/>
    <property type="evidence" value="ECO:0007669"/>
    <property type="project" value="InterPro"/>
</dbReference>
<name>A0A212R4F9_RHOAC</name>
<dbReference type="AlphaFoldDB" id="A0A212R4F9"/>
<evidence type="ECO:0000313" key="6">
    <source>
        <dbReference type="EMBL" id="SNB66715.1"/>
    </source>
</evidence>
<gene>
    <name evidence="6" type="ORF">SAMN06265338_102521</name>
</gene>
<feature type="domain" description="Metallo-beta-lactamase" evidence="5">
    <location>
        <begin position="15"/>
        <end position="194"/>
    </location>
</feature>
<protein>
    <submittedName>
        <fullName evidence="6">Glyoxylase, beta-lactamase superfamily II</fullName>
    </submittedName>
</protein>
<dbReference type="SUPFAM" id="SSF56281">
    <property type="entry name" value="Metallo-hydrolase/oxidoreductase"/>
    <property type="match status" value="1"/>
</dbReference>
<dbReference type="PANTHER" id="PTHR46233:SF3">
    <property type="entry name" value="HYDROXYACYLGLUTATHIONE HYDROLASE GLOC"/>
    <property type="match status" value="1"/>
</dbReference>
<dbReference type="Proteomes" id="UP000198418">
    <property type="component" value="Unassembled WGS sequence"/>
</dbReference>
<keyword evidence="3" id="KW-0378">Hydrolase</keyword>
<evidence type="ECO:0000259" key="5">
    <source>
        <dbReference type="SMART" id="SM00849"/>
    </source>
</evidence>
<sequence>MTQIKVVLIPVTPFQQNCSLLICENSKKAAVVDPGGDVPKILRAIEQTGAQVEKILLTHGHADHAGGAAELRERLGVTIEGPQIGDKFLLDSQAQSSALFGFACRDVTPDRWLEHGDVVTFGDAAFDVRHCPGHTPGSVLFINAPMNFCLVGDVLFQGSIGRTDLPGGDHALFLRSIAAQALTLDDDMTFISGHGPMSTIGEERRQNPFLQNLPFPQNTV</sequence>
<reference evidence="7" key="1">
    <citation type="submission" date="2017-06" db="EMBL/GenBank/DDBJ databases">
        <authorList>
            <person name="Varghese N."/>
            <person name="Submissions S."/>
        </authorList>
    </citation>
    <scope>NUCLEOTIDE SEQUENCE [LARGE SCALE GENOMIC DNA]</scope>
    <source>
        <strain evidence="7">DSM 137</strain>
    </source>
</reference>
<evidence type="ECO:0000256" key="1">
    <source>
        <dbReference type="ARBA" id="ARBA00001947"/>
    </source>
</evidence>
<dbReference type="InterPro" id="IPR036866">
    <property type="entry name" value="RibonucZ/Hydroxyglut_hydro"/>
</dbReference>
<dbReference type="PROSITE" id="PS00743">
    <property type="entry name" value="BETA_LACTAMASE_B_1"/>
    <property type="match status" value="1"/>
</dbReference>
<evidence type="ECO:0000256" key="4">
    <source>
        <dbReference type="ARBA" id="ARBA00022833"/>
    </source>
</evidence>
<dbReference type="SMART" id="SM00849">
    <property type="entry name" value="Lactamase_B"/>
    <property type="match status" value="1"/>
</dbReference>
<dbReference type="CDD" id="cd07737">
    <property type="entry name" value="YcbL-like_MBL-fold"/>
    <property type="match status" value="1"/>
</dbReference>
<proteinExistence type="predicted"/>
<dbReference type="RefSeq" id="WP_088520004.1">
    <property type="nucleotide sequence ID" value="NZ_FYDG01000002.1"/>
</dbReference>
<organism evidence="6 7">
    <name type="scientific">Rhodoblastus acidophilus</name>
    <name type="common">Rhodopseudomonas acidophila</name>
    <dbReference type="NCBI Taxonomy" id="1074"/>
    <lineage>
        <taxon>Bacteria</taxon>
        <taxon>Pseudomonadati</taxon>
        <taxon>Pseudomonadota</taxon>
        <taxon>Alphaproteobacteria</taxon>
        <taxon>Hyphomicrobiales</taxon>
        <taxon>Rhodoblastaceae</taxon>
        <taxon>Rhodoblastus</taxon>
    </lineage>
</organism>
<dbReference type="GO" id="GO:0008800">
    <property type="term" value="F:beta-lactamase activity"/>
    <property type="evidence" value="ECO:0007669"/>
    <property type="project" value="InterPro"/>
</dbReference>
<dbReference type="InterPro" id="IPR001018">
    <property type="entry name" value="Beta-lactamase_class-B_CS"/>
</dbReference>
<dbReference type="Pfam" id="PF00753">
    <property type="entry name" value="Lactamase_B"/>
    <property type="match status" value="1"/>
</dbReference>
<comment type="cofactor">
    <cofactor evidence="1">
        <name>Zn(2+)</name>
        <dbReference type="ChEBI" id="CHEBI:29105"/>
    </cofactor>
</comment>
<dbReference type="OrthoDB" id="9802991at2"/>